<dbReference type="RefSeq" id="WP_253656598.1">
    <property type="nucleotide sequence ID" value="NZ_BAAAOE010000002.1"/>
</dbReference>
<feature type="transmembrane region" description="Helical" evidence="1">
    <location>
        <begin position="21"/>
        <end position="40"/>
    </location>
</feature>
<proteinExistence type="predicted"/>
<name>A0ABT1HB25_9NOCA</name>
<accession>A0ABT1HB25</accession>
<dbReference type="Proteomes" id="UP001205740">
    <property type="component" value="Unassembled WGS sequence"/>
</dbReference>
<keyword evidence="1" id="KW-1133">Transmembrane helix</keyword>
<keyword evidence="1" id="KW-0812">Transmembrane</keyword>
<keyword evidence="3" id="KW-1185">Reference proteome</keyword>
<evidence type="ECO:0000313" key="3">
    <source>
        <dbReference type="Proteomes" id="UP001205740"/>
    </source>
</evidence>
<reference evidence="2 3" key="1">
    <citation type="submission" date="2022-06" db="EMBL/GenBank/DDBJ databases">
        <title>Genomic Encyclopedia of Archaeal and Bacterial Type Strains, Phase II (KMG-II): from individual species to whole genera.</title>
        <authorList>
            <person name="Goeker M."/>
        </authorList>
    </citation>
    <scope>NUCLEOTIDE SEQUENCE [LARGE SCALE GENOMIC DNA]</scope>
    <source>
        <strain evidence="2 3">DSM 45037</strain>
    </source>
</reference>
<sequence>MGERPLQNGSRGTEKPWWERWPWALALFPIVYAGSRVLAVSQGDPEIVRTLVQNIDVTGLLLSTFLPVGSTIALWVFVGVVAGRVNTDRKEGKRASETFGWVFLPTVLVAALIVSETPAYLVLINGAGLVTIAVAYFAARHRGRARVAARLVPIGFGVVGVVAMVFFTVMFVLGFGQSNWLPRERIDVLEQAPTSGYVVSADPRWTKLLTDDRRIEVVPSTSVLSRHPIQHEPSRWQRPLVNANSDPVVSGSVVTAVLVVLALAILFASAAVQARSVVHDMADQPTTAGPSGAAP</sequence>
<organism evidence="2 3">
    <name type="scientific">Williamsia serinedens</name>
    <dbReference type="NCBI Taxonomy" id="391736"/>
    <lineage>
        <taxon>Bacteria</taxon>
        <taxon>Bacillati</taxon>
        <taxon>Actinomycetota</taxon>
        <taxon>Actinomycetes</taxon>
        <taxon>Mycobacteriales</taxon>
        <taxon>Nocardiaceae</taxon>
        <taxon>Williamsia</taxon>
    </lineage>
</organism>
<keyword evidence="1" id="KW-0472">Membrane</keyword>
<feature type="transmembrane region" description="Helical" evidence="1">
    <location>
        <begin position="95"/>
        <end position="114"/>
    </location>
</feature>
<evidence type="ECO:0000313" key="2">
    <source>
        <dbReference type="EMBL" id="MCP2163028.1"/>
    </source>
</evidence>
<feature type="transmembrane region" description="Helical" evidence="1">
    <location>
        <begin position="120"/>
        <end position="139"/>
    </location>
</feature>
<evidence type="ECO:0000256" key="1">
    <source>
        <dbReference type="SAM" id="Phobius"/>
    </source>
</evidence>
<feature type="transmembrane region" description="Helical" evidence="1">
    <location>
        <begin position="248"/>
        <end position="272"/>
    </location>
</feature>
<feature type="transmembrane region" description="Helical" evidence="1">
    <location>
        <begin position="151"/>
        <end position="175"/>
    </location>
</feature>
<gene>
    <name evidence="2" type="ORF">LX12_004241</name>
</gene>
<dbReference type="EMBL" id="JAMTCG010000011">
    <property type="protein sequence ID" value="MCP2163028.1"/>
    <property type="molecule type" value="Genomic_DNA"/>
</dbReference>
<protein>
    <submittedName>
        <fullName evidence="2">Uncharacterized protein</fullName>
    </submittedName>
</protein>
<comment type="caution">
    <text evidence="2">The sequence shown here is derived from an EMBL/GenBank/DDBJ whole genome shotgun (WGS) entry which is preliminary data.</text>
</comment>
<feature type="transmembrane region" description="Helical" evidence="1">
    <location>
        <begin position="60"/>
        <end position="83"/>
    </location>
</feature>